<keyword evidence="8" id="KW-0472">Membrane</keyword>
<feature type="region of interest" description="Disordered" evidence="13">
    <location>
        <begin position="29"/>
        <end position="69"/>
    </location>
</feature>
<sequence length="239" mass="25331">MTAIKSTLFCSFLLLAACAPRPGMEVPSNFSGSNAANPVPGTTDTGKTETTAQTTNKTTGIAATPSTSTTAEATKSAATASAAAISSWEISGAMAARSKNKGWNASVNWMQRGLGQYQIRLFGPLGSGTVIINKQGGVVTYRDGPKSASSSNADELLKKETGIRLPVNNLYYWVRGLPAPGNIQSAKRDSANHLLVLRQGGYTIEYGQYKTIGNVALPSLIRLQGNGVFIKFVIKRWKI</sequence>
<dbReference type="Proteomes" id="UP000054869">
    <property type="component" value="Unassembled WGS sequence"/>
</dbReference>
<feature type="chain" id="PRO_5006915021" description="Outer-membrane lipoprotein LolB" evidence="14">
    <location>
        <begin position="26"/>
        <end position="239"/>
    </location>
</feature>
<dbReference type="GO" id="GO:0015031">
    <property type="term" value="P:protein transport"/>
    <property type="evidence" value="ECO:0007669"/>
    <property type="project" value="UniProtKB-KW"/>
</dbReference>
<dbReference type="Pfam" id="PF03550">
    <property type="entry name" value="LolB"/>
    <property type="match status" value="1"/>
</dbReference>
<evidence type="ECO:0000256" key="12">
    <source>
        <dbReference type="ARBA" id="ARBA00023288"/>
    </source>
</evidence>
<dbReference type="eggNOG" id="COG3017">
    <property type="taxonomic scope" value="Bacteria"/>
</dbReference>
<evidence type="ECO:0000256" key="8">
    <source>
        <dbReference type="ARBA" id="ARBA00023136"/>
    </source>
</evidence>
<dbReference type="RefSeq" id="WP_028372621.1">
    <property type="nucleotide sequence ID" value="NZ_CAAAJD010000003.1"/>
</dbReference>
<gene>
    <name evidence="15" type="primary">lolB</name>
    <name evidence="15" type="ORF">Llan_1474</name>
</gene>
<dbReference type="InterPro" id="IPR004565">
    <property type="entry name" value="OM_lipoprot_LolB"/>
</dbReference>
<keyword evidence="16" id="KW-1185">Reference proteome</keyword>
<evidence type="ECO:0000313" key="16">
    <source>
        <dbReference type="Proteomes" id="UP000054869"/>
    </source>
</evidence>
<reference evidence="15 16" key="1">
    <citation type="submission" date="2015-11" db="EMBL/GenBank/DDBJ databases">
        <title>Genomic analysis of 38 Legionella species identifies large and diverse effector repertoires.</title>
        <authorList>
            <person name="Burstein D."/>
            <person name="Amaro F."/>
            <person name="Zusman T."/>
            <person name="Lifshitz Z."/>
            <person name="Cohen O."/>
            <person name="Gilbert J.A."/>
            <person name="Pupko T."/>
            <person name="Shuman H.A."/>
            <person name="Segal G."/>
        </authorList>
    </citation>
    <scope>NUCLEOTIDE SEQUENCE [LARGE SCALE GENOMIC DNA]</scope>
    <source>
        <strain evidence="15 16">ATCC 49751</strain>
    </source>
</reference>
<evidence type="ECO:0000256" key="13">
    <source>
        <dbReference type="SAM" id="MobiDB-lite"/>
    </source>
</evidence>
<protein>
    <recommendedName>
        <fullName evidence="4">Outer-membrane lipoprotein LolB</fullName>
    </recommendedName>
</protein>
<evidence type="ECO:0000256" key="5">
    <source>
        <dbReference type="ARBA" id="ARBA00022448"/>
    </source>
</evidence>
<dbReference type="NCBIfam" id="TIGR00548">
    <property type="entry name" value="lolB"/>
    <property type="match status" value="1"/>
</dbReference>
<evidence type="ECO:0000313" key="15">
    <source>
        <dbReference type="EMBL" id="KTD22211.1"/>
    </source>
</evidence>
<evidence type="ECO:0000256" key="4">
    <source>
        <dbReference type="ARBA" id="ARBA00016202"/>
    </source>
</evidence>
<name>A0A0W0VQ88_9GAMM</name>
<dbReference type="PATRIC" id="fig|45067.4.peg.1544"/>
<dbReference type="InterPro" id="IPR029046">
    <property type="entry name" value="LolA/LolB/LppX"/>
</dbReference>
<keyword evidence="10" id="KW-0143">Chaperone</keyword>
<keyword evidence="9" id="KW-0564">Palmitate</keyword>
<dbReference type="SUPFAM" id="SSF89392">
    <property type="entry name" value="Prokaryotic lipoproteins and lipoprotein localization factors"/>
    <property type="match status" value="1"/>
</dbReference>
<evidence type="ECO:0000256" key="14">
    <source>
        <dbReference type="SAM" id="SignalP"/>
    </source>
</evidence>
<dbReference type="EMBL" id="LNYI01000028">
    <property type="protein sequence ID" value="KTD22211.1"/>
    <property type="molecule type" value="Genomic_DNA"/>
</dbReference>
<keyword evidence="5" id="KW-0813">Transport</keyword>
<keyword evidence="11" id="KW-0998">Cell outer membrane</keyword>
<evidence type="ECO:0000256" key="1">
    <source>
        <dbReference type="ARBA" id="ARBA00004459"/>
    </source>
</evidence>
<feature type="compositionally biased region" description="Low complexity" evidence="13">
    <location>
        <begin position="41"/>
        <end position="69"/>
    </location>
</feature>
<evidence type="ECO:0000256" key="11">
    <source>
        <dbReference type="ARBA" id="ARBA00023237"/>
    </source>
</evidence>
<evidence type="ECO:0000256" key="6">
    <source>
        <dbReference type="ARBA" id="ARBA00022729"/>
    </source>
</evidence>
<evidence type="ECO:0000256" key="7">
    <source>
        <dbReference type="ARBA" id="ARBA00022927"/>
    </source>
</evidence>
<comment type="similarity">
    <text evidence="2">Belongs to the LolB family.</text>
</comment>
<dbReference type="CDD" id="cd16326">
    <property type="entry name" value="LolB"/>
    <property type="match status" value="1"/>
</dbReference>
<dbReference type="PROSITE" id="PS51257">
    <property type="entry name" value="PROKAR_LIPOPROTEIN"/>
    <property type="match status" value="1"/>
</dbReference>
<evidence type="ECO:0000256" key="9">
    <source>
        <dbReference type="ARBA" id="ARBA00023139"/>
    </source>
</evidence>
<keyword evidence="6 14" id="KW-0732">Signal</keyword>
<evidence type="ECO:0000256" key="3">
    <source>
        <dbReference type="ARBA" id="ARBA00011245"/>
    </source>
</evidence>
<keyword evidence="12 15" id="KW-0449">Lipoprotein</keyword>
<dbReference type="AlphaFoldDB" id="A0A0W0VQ88"/>
<dbReference type="Gene3D" id="2.50.20.10">
    <property type="entry name" value="Lipoprotein localisation LolA/LolB/LppX"/>
    <property type="match status" value="1"/>
</dbReference>
<evidence type="ECO:0000256" key="10">
    <source>
        <dbReference type="ARBA" id="ARBA00023186"/>
    </source>
</evidence>
<keyword evidence="7" id="KW-0653">Protein transport</keyword>
<feature type="signal peptide" evidence="14">
    <location>
        <begin position="1"/>
        <end position="25"/>
    </location>
</feature>
<accession>A0A0W0VQ88</accession>
<organism evidence="15 16">
    <name type="scientific">Legionella lansingensis</name>
    <dbReference type="NCBI Taxonomy" id="45067"/>
    <lineage>
        <taxon>Bacteria</taxon>
        <taxon>Pseudomonadati</taxon>
        <taxon>Pseudomonadota</taxon>
        <taxon>Gammaproteobacteria</taxon>
        <taxon>Legionellales</taxon>
        <taxon>Legionellaceae</taxon>
        <taxon>Legionella</taxon>
    </lineage>
</organism>
<dbReference type="STRING" id="45067.Llan_1474"/>
<dbReference type="OrthoDB" id="9797618at2"/>
<comment type="subcellular location">
    <subcellularLocation>
        <location evidence="1">Cell outer membrane</location>
        <topology evidence="1">Lipid-anchor</topology>
    </subcellularLocation>
</comment>
<dbReference type="GO" id="GO:0009279">
    <property type="term" value="C:cell outer membrane"/>
    <property type="evidence" value="ECO:0007669"/>
    <property type="project" value="UniProtKB-SubCell"/>
</dbReference>
<comment type="caution">
    <text evidence="15">The sequence shown here is derived from an EMBL/GenBank/DDBJ whole genome shotgun (WGS) entry which is preliminary data.</text>
</comment>
<proteinExistence type="inferred from homology"/>
<comment type="subunit">
    <text evidence="3">Monomer.</text>
</comment>
<evidence type="ECO:0000256" key="2">
    <source>
        <dbReference type="ARBA" id="ARBA00009696"/>
    </source>
</evidence>